<evidence type="ECO:0000313" key="3">
    <source>
        <dbReference type="EMBL" id="SHH79919.1"/>
    </source>
</evidence>
<dbReference type="InterPro" id="IPR036388">
    <property type="entry name" value="WH-like_DNA-bd_sf"/>
</dbReference>
<dbReference type="InterPro" id="IPR039422">
    <property type="entry name" value="MarR/SlyA-like"/>
</dbReference>
<evidence type="ECO:0000313" key="4">
    <source>
        <dbReference type="Proteomes" id="UP000184211"/>
    </source>
</evidence>
<reference evidence="4" key="1">
    <citation type="submission" date="2016-11" db="EMBL/GenBank/DDBJ databases">
        <authorList>
            <person name="Varghese N."/>
            <person name="Submissions S."/>
        </authorList>
    </citation>
    <scope>NUCLEOTIDE SEQUENCE [LARGE SCALE GENOMIC DNA]</scope>
    <source>
        <strain evidence="4">DSM 28223</strain>
    </source>
</reference>
<dbReference type="PROSITE" id="PS50995">
    <property type="entry name" value="HTH_MARR_2"/>
    <property type="match status" value="1"/>
</dbReference>
<proteinExistence type="predicted"/>
<dbReference type="RefSeq" id="WP_072794133.1">
    <property type="nucleotide sequence ID" value="NZ_FQWM01000009.1"/>
</dbReference>
<organism evidence="3 4">
    <name type="scientific">Cognatishimia maritima</name>
    <dbReference type="NCBI Taxonomy" id="870908"/>
    <lineage>
        <taxon>Bacteria</taxon>
        <taxon>Pseudomonadati</taxon>
        <taxon>Pseudomonadota</taxon>
        <taxon>Alphaproteobacteria</taxon>
        <taxon>Rhodobacterales</taxon>
        <taxon>Paracoccaceae</taxon>
        <taxon>Cognatishimia</taxon>
    </lineage>
</organism>
<dbReference type="InterPro" id="IPR036390">
    <property type="entry name" value="WH_DNA-bd_sf"/>
</dbReference>
<dbReference type="GO" id="GO:0003700">
    <property type="term" value="F:DNA-binding transcription factor activity"/>
    <property type="evidence" value="ECO:0007669"/>
    <property type="project" value="InterPro"/>
</dbReference>
<dbReference type="PANTHER" id="PTHR33164:SF57">
    <property type="entry name" value="MARR-FAMILY TRANSCRIPTIONAL REGULATOR"/>
    <property type="match status" value="1"/>
</dbReference>
<dbReference type="Pfam" id="PF12802">
    <property type="entry name" value="MarR_2"/>
    <property type="match status" value="1"/>
</dbReference>
<dbReference type="PANTHER" id="PTHR33164">
    <property type="entry name" value="TRANSCRIPTIONAL REGULATOR, MARR FAMILY"/>
    <property type="match status" value="1"/>
</dbReference>
<dbReference type="EMBL" id="FQWM01000009">
    <property type="protein sequence ID" value="SHH79919.1"/>
    <property type="molecule type" value="Genomic_DNA"/>
</dbReference>
<dbReference type="STRING" id="870908.SAMN04488044_3306"/>
<keyword evidence="4" id="KW-1185">Reference proteome</keyword>
<feature type="domain" description="HTH marR-type" evidence="2">
    <location>
        <begin position="11"/>
        <end position="147"/>
    </location>
</feature>
<dbReference type="GO" id="GO:0006950">
    <property type="term" value="P:response to stress"/>
    <property type="evidence" value="ECO:0007669"/>
    <property type="project" value="TreeGrafter"/>
</dbReference>
<dbReference type="Gene3D" id="1.10.10.10">
    <property type="entry name" value="Winged helix-like DNA-binding domain superfamily/Winged helix DNA-binding domain"/>
    <property type="match status" value="1"/>
</dbReference>
<name>A0A1M5VX83_9RHOB</name>
<dbReference type="GO" id="GO:0003677">
    <property type="term" value="F:DNA binding"/>
    <property type="evidence" value="ECO:0007669"/>
    <property type="project" value="UniProtKB-KW"/>
</dbReference>
<dbReference type="Proteomes" id="UP000184211">
    <property type="component" value="Unassembled WGS sequence"/>
</dbReference>
<dbReference type="AlphaFoldDB" id="A0A1M5VX83"/>
<keyword evidence="1" id="KW-0175">Coiled coil</keyword>
<sequence length="151" mass="17113">MTQDLPGFDLEHYVPYQFSVISAQLSANLAALYRDRFGISVAEWRILVNLAYSDSRTVRDIQQRVRLDKAKVSRAVVQLESRGLLTKEIDGTDRRLLHLELTDAGRQMVCELVPLANKFQDQVAQKLSLDIADLQSQLAHLMKELSDGETL</sequence>
<dbReference type="OrthoDB" id="8906692at2"/>
<feature type="coiled-coil region" evidence="1">
    <location>
        <begin position="124"/>
        <end position="151"/>
    </location>
</feature>
<dbReference type="InterPro" id="IPR000835">
    <property type="entry name" value="HTH_MarR-typ"/>
</dbReference>
<evidence type="ECO:0000256" key="1">
    <source>
        <dbReference type="SAM" id="Coils"/>
    </source>
</evidence>
<evidence type="ECO:0000259" key="2">
    <source>
        <dbReference type="PROSITE" id="PS50995"/>
    </source>
</evidence>
<keyword evidence="3" id="KW-0238">DNA-binding</keyword>
<accession>A0A1M5VX83</accession>
<dbReference type="SUPFAM" id="SSF46785">
    <property type="entry name" value="Winged helix' DNA-binding domain"/>
    <property type="match status" value="1"/>
</dbReference>
<gene>
    <name evidence="3" type="ORF">SAMN04488044_3306</name>
</gene>
<dbReference type="SMART" id="SM00347">
    <property type="entry name" value="HTH_MARR"/>
    <property type="match status" value="1"/>
</dbReference>
<protein>
    <submittedName>
        <fullName evidence="3">DNA-binding transcriptional regulator, MarR family</fullName>
    </submittedName>
</protein>